<evidence type="ECO:0000313" key="2">
    <source>
        <dbReference type="EMBL" id="VGO16437.1"/>
    </source>
</evidence>
<dbReference type="Proteomes" id="UP000366872">
    <property type="component" value="Unassembled WGS sequence"/>
</dbReference>
<name>A0A6C2U9N6_PONDE</name>
<dbReference type="EMBL" id="CAAHFG010000003">
    <property type="protein sequence ID" value="VGO16437.1"/>
    <property type="molecule type" value="Genomic_DNA"/>
</dbReference>
<gene>
    <name evidence="2" type="ORF">PDESU_05028</name>
</gene>
<feature type="chain" id="PRO_5025653652" evidence="1">
    <location>
        <begin position="23"/>
        <end position="967"/>
    </location>
</feature>
<organism evidence="2 3">
    <name type="scientific">Pontiella desulfatans</name>
    <dbReference type="NCBI Taxonomy" id="2750659"/>
    <lineage>
        <taxon>Bacteria</taxon>
        <taxon>Pseudomonadati</taxon>
        <taxon>Kiritimatiellota</taxon>
        <taxon>Kiritimatiellia</taxon>
        <taxon>Kiritimatiellales</taxon>
        <taxon>Pontiellaceae</taxon>
        <taxon>Pontiella</taxon>
    </lineage>
</organism>
<sequence>MKRGIIALLCAVLLAGVGAAHGQVFVYDSENNDYVTANKDFSATPTSWQNYESAPASDYTGPSFSYAGVNSDSVQLNQARLLANDRLQMNDNTNFHYMVAFDFPASAVKTITTQGSTFGVGVAGDDTYLILHDSTQGPADGWYATLLHSRTTVSTFEYTVEVADATWYAFTPSTVNGTVPLGTIGSVVDVSIITGGTFDEAGYYADVYDNNAGAINHYLWSLVVYEPSADASLELGELLPLYVEDASGVVTGTVAVSYVEGIPATNVTISAVSVVDQTHPGAFANITALPLNLIAPAPATEDVSIEFDNSTAGLSNGQTATGVVQIIWNEVGSASSSTSSVPVSATRLAINQGNTIAIFDHTGSTANPALQGLVTRISNGYGTVTGQGSTDGSYGTLPGDARTDGGCYRVSLTYPVVSVAITNETGFDCTFDSLHFDAAKQYAKGLKKVEVSISGDVTSGPLFTNTVDLTQFAGTVGDYDDFDIDLTGLADRTLAHGESALIEFTFFDGDPSNSNAVSCIDNIALLGSGSNGAGLTRVPGGWISMDISGLDLGSSQLIEMFYTEGDSATNIVITGVSFADETHPGSFSFSGSLPVELATAETTNTIVTLVFDNTVANVAAGTSASAVMELTWNEKGLPSRVFEINVYAWRPADVPSTTNVIALLDTEFLTADAAVNGVKAVMSGAGSLQYNERGSEDGTYGSISSNVLVAPVTTSMWQLNNINNSAMLTFTNTTVADTVLSSLHFDIGRWYAASADGFTLSVSGDVTADPALLYSSLTVLGFQNYDFDDHDVDLTGLADHTLAAGEFVTFTVTLDPKPESPFNNTWIDNVALLGTFDVFGGWANDEGLTKGVNDGPYDNPDGDGKDNFMEFATGGDPLVADGAAAAMWQAEDGGTNWLYHVHGQRQDDASLTYGVGTKENLQYDPSWDSGDVEQVGALTGPGLWKTITNRTDTGATAKFIGLEVQQN</sequence>
<evidence type="ECO:0000256" key="1">
    <source>
        <dbReference type="SAM" id="SignalP"/>
    </source>
</evidence>
<evidence type="ECO:0000313" key="3">
    <source>
        <dbReference type="Proteomes" id="UP000366872"/>
    </source>
</evidence>
<feature type="signal peptide" evidence="1">
    <location>
        <begin position="1"/>
        <end position="22"/>
    </location>
</feature>
<dbReference type="RefSeq" id="WP_136081947.1">
    <property type="nucleotide sequence ID" value="NZ_CAAHFG010000003.1"/>
</dbReference>
<dbReference type="AlphaFoldDB" id="A0A6C2U9N6"/>
<accession>A0A6C2U9N6</accession>
<keyword evidence="1" id="KW-0732">Signal</keyword>
<protein>
    <submittedName>
        <fullName evidence="2">Uncharacterized protein</fullName>
    </submittedName>
</protein>
<proteinExistence type="predicted"/>
<keyword evidence="3" id="KW-1185">Reference proteome</keyword>
<reference evidence="2 3" key="1">
    <citation type="submission" date="2019-04" db="EMBL/GenBank/DDBJ databases">
        <authorList>
            <person name="Van Vliet M D."/>
        </authorList>
    </citation>
    <scope>NUCLEOTIDE SEQUENCE [LARGE SCALE GENOMIC DNA]</scope>
    <source>
        <strain evidence="2 3">F1</strain>
    </source>
</reference>